<reference evidence="2" key="1">
    <citation type="submission" date="2021-06" db="EMBL/GenBank/DDBJ databases">
        <authorList>
            <person name="Kallberg Y."/>
            <person name="Tangrot J."/>
            <person name="Rosling A."/>
        </authorList>
    </citation>
    <scope>NUCLEOTIDE SEQUENCE</scope>
    <source>
        <strain evidence="2">MA453B</strain>
    </source>
</reference>
<organism evidence="2 3">
    <name type="scientific">Dentiscutata erythropus</name>
    <dbReference type="NCBI Taxonomy" id="1348616"/>
    <lineage>
        <taxon>Eukaryota</taxon>
        <taxon>Fungi</taxon>
        <taxon>Fungi incertae sedis</taxon>
        <taxon>Mucoromycota</taxon>
        <taxon>Glomeromycotina</taxon>
        <taxon>Glomeromycetes</taxon>
        <taxon>Diversisporales</taxon>
        <taxon>Gigasporaceae</taxon>
        <taxon>Dentiscutata</taxon>
    </lineage>
</organism>
<feature type="region of interest" description="Disordered" evidence="1">
    <location>
        <begin position="1"/>
        <end position="24"/>
    </location>
</feature>
<dbReference type="AlphaFoldDB" id="A0A9N9ID23"/>
<feature type="non-terminal residue" evidence="2">
    <location>
        <position position="100"/>
    </location>
</feature>
<evidence type="ECO:0000313" key="3">
    <source>
        <dbReference type="Proteomes" id="UP000789405"/>
    </source>
</evidence>
<proteinExistence type="predicted"/>
<gene>
    <name evidence="2" type="ORF">DERYTH_LOCUS14939</name>
</gene>
<name>A0A9N9ID23_9GLOM</name>
<feature type="compositionally biased region" description="Basic and acidic residues" evidence="1">
    <location>
        <begin position="1"/>
        <end position="10"/>
    </location>
</feature>
<keyword evidence="3" id="KW-1185">Reference proteome</keyword>
<evidence type="ECO:0000313" key="2">
    <source>
        <dbReference type="EMBL" id="CAG8728764.1"/>
    </source>
</evidence>
<comment type="caution">
    <text evidence="2">The sequence shown here is derived from an EMBL/GenBank/DDBJ whole genome shotgun (WGS) entry which is preliminary data.</text>
</comment>
<evidence type="ECO:0000256" key="1">
    <source>
        <dbReference type="SAM" id="MobiDB-lite"/>
    </source>
</evidence>
<accession>A0A9N9ID23</accession>
<dbReference type="EMBL" id="CAJVPY010011654">
    <property type="protein sequence ID" value="CAG8728764.1"/>
    <property type="molecule type" value="Genomic_DNA"/>
</dbReference>
<protein>
    <submittedName>
        <fullName evidence="2">17550_t:CDS:1</fullName>
    </submittedName>
</protein>
<dbReference type="Proteomes" id="UP000789405">
    <property type="component" value="Unassembled WGS sequence"/>
</dbReference>
<sequence length="100" mass="11584">EDEEDKKGVKDIVPYTRSPHDAKQPKPTIFEAFSTYYIPEEPFKDSLFYFKEEPDLEIFFQNLAAICDTFVGIVVKKNKKKVLEQYSKAAEDKNLDGPEC</sequence>